<sequence length="384" mass="44287">MFHTIDDTLKPCTYLFKFFGTYSLRTNPKQGDRCSTIGTLWSVFVVIYCISHASYGISYRKVNFKSELLTIADFLQICVSFINCAISNLFLVLMRKRMSVFLEKLNRFDKSFQKVDSNLKEETYRGNKLLVQYLTLLLIVVICLYVWFDSSLYMKEVSFILIGDALAYCYPFITGLLIATQFCVFTNLLKHRFVWINTKLIEVQQHLNGLHTHEPNSKDSDIIVTLLDNLRRKHDTLCTLGSTLNKVFSLPLLLTTLQIFIVVIVTSFLHIEDSKPLKDGHSRVLYNVFDVIVILLNCCKIVAITKTSSRTRDQAKETGSILHTFQKTSSKLDDFIEFFSIQLMDNDFQFSACRVFKIDETLLFSMVSAISTYLLIVIQLQLNE</sequence>
<evidence type="ECO:0000313" key="10">
    <source>
        <dbReference type="Proteomes" id="UP001168821"/>
    </source>
</evidence>
<evidence type="ECO:0000256" key="5">
    <source>
        <dbReference type="ARBA" id="ARBA00023136"/>
    </source>
</evidence>
<reference evidence="9" key="1">
    <citation type="journal article" date="2023" name="G3 (Bethesda)">
        <title>Whole genome assemblies of Zophobas morio and Tenebrio molitor.</title>
        <authorList>
            <person name="Kaur S."/>
            <person name="Stinson S.A."/>
            <person name="diCenzo G.C."/>
        </authorList>
    </citation>
    <scope>NUCLEOTIDE SEQUENCE</scope>
    <source>
        <strain evidence="9">QUZm001</strain>
    </source>
</reference>
<keyword evidence="4 8" id="KW-1133">Transmembrane helix</keyword>
<dbReference type="Proteomes" id="UP001168821">
    <property type="component" value="Unassembled WGS sequence"/>
</dbReference>
<feature type="transmembrane region" description="Helical" evidence="8">
    <location>
        <begin position="168"/>
        <end position="189"/>
    </location>
</feature>
<name>A0AA38I7E2_9CUCU</name>
<dbReference type="GO" id="GO:0043025">
    <property type="term" value="C:neuronal cell body"/>
    <property type="evidence" value="ECO:0007669"/>
    <property type="project" value="TreeGrafter"/>
</dbReference>
<evidence type="ECO:0000256" key="3">
    <source>
        <dbReference type="ARBA" id="ARBA00022692"/>
    </source>
</evidence>
<keyword evidence="5 8" id="KW-0472">Membrane</keyword>
<keyword evidence="7 8" id="KW-0807">Transducer</keyword>
<keyword evidence="3 8" id="KW-0812">Transmembrane</keyword>
<feature type="transmembrane region" description="Helical" evidence="8">
    <location>
        <begin position="250"/>
        <end position="271"/>
    </location>
</feature>
<dbReference type="Pfam" id="PF08395">
    <property type="entry name" value="7tm_7"/>
    <property type="match status" value="1"/>
</dbReference>
<feature type="transmembrane region" description="Helical" evidence="8">
    <location>
        <begin position="74"/>
        <end position="94"/>
    </location>
</feature>
<evidence type="ECO:0000256" key="1">
    <source>
        <dbReference type="ARBA" id="ARBA00004651"/>
    </source>
</evidence>
<dbReference type="GO" id="GO:0030425">
    <property type="term" value="C:dendrite"/>
    <property type="evidence" value="ECO:0007669"/>
    <property type="project" value="TreeGrafter"/>
</dbReference>
<keyword evidence="10" id="KW-1185">Reference proteome</keyword>
<evidence type="ECO:0000313" key="9">
    <source>
        <dbReference type="EMBL" id="KAJ3650311.1"/>
    </source>
</evidence>
<protein>
    <recommendedName>
        <fullName evidence="8">Gustatory receptor</fullName>
    </recommendedName>
</protein>
<keyword evidence="2 8" id="KW-1003">Cell membrane</keyword>
<evidence type="ECO:0000256" key="2">
    <source>
        <dbReference type="ARBA" id="ARBA00022475"/>
    </source>
</evidence>
<dbReference type="PANTHER" id="PTHR21143">
    <property type="entry name" value="INVERTEBRATE GUSTATORY RECEPTOR"/>
    <property type="match status" value="1"/>
</dbReference>
<dbReference type="GO" id="GO:0050909">
    <property type="term" value="P:sensory perception of taste"/>
    <property type="evidence" value="ECO:0007669"/>
    <property type="project" value="InterPro"/>
</dbReference>
<evidence type="ECO:0000256" key="8">
    <source>
        <dbReference type="RuleBase" id="RU363108"/>
    </source>
</evidence>
<accession>A0AA38I7E2</accession>
<organism evidence="9 10">
    <name type="scientific">Zophobas morio</name>
    <dbReference type="NCBI Taxonomy" id="2755281"/>
    <lineage>
        <taxon>Eukaryota</taxon>
        <taxon>Metazoa</taxon>
        <taxon>Ecdysozoa</taxon>
        <taxon>Arthropoda</taxon>
        <taxon>Hexapoda</taxon>
        <taxon>Insecta</taxon>
        <taxon>Pterygota</taxon>
        <taxon>Neoptera</taxon>
        <taxon>Endopterygota</taxon>
        <taxon>Coleoptera</taxon>
        <taxon>Polyphaga</taxon>
        <taxon>Cucujiformia</taxon>
        <taxon>Tenebrionidae</taxon>
        <taxon>Zophobas</taxon>
    </lineage>
</organism>
<dbReference type="GO" id="GO:0008049">
    <property type="term" value="P:male courtship behavior"/>
    <property type="evidence" value="ECO:0007669"/>
    <property type="project" value="TreeGrafter"/>
</dbReference>
<dbReference type="GO" id="GO:0030424">
    <property type="term" value="C:axon"/>
    <property type="evidence" value="ECO:0007669"/>
    <property type="project" value="TreeGrafter"/>
</dbReference>
<feature type="transmembrane region" description="Helical" evidence="8">
    <location>
        <begin position="283"/>
        <end position="303"/>
    </location>
</feature>
<evidence type="ECO:0000256" key="7">
    <source>
        <dbReference type="ARBA" id="ARBA00023224"/>
    </source>
</evidence>
<comment type="subcellular location">
    <subcellularLocation>
        <location evidence="1 8">Cell membrane</location>
        <topology evidence="1 8">Multi-pass membrane protein</topology>
    </subcellularLocation>
</comment>
<dbReference type="InterPro" id="IPR013604">
    <property type="entry name" value="7TM_chemorcpt"/>
</dbReference>
<dbReference type="EMBL" id="JALNTZ010000006">
    <property type="protein sequence ID" value="KAJ3650311.1"/>
    <property type="molecule type" value="Genomic_DNA"/>
</dbReference>
<dbReference type="GO" id="GO:0007635">
    <property type="term" value="P:chemosensory behavior"/>
    <property type="evidence" value="ECO:0007669"/>
    <property type="project" value="TreeGrafter"/>
</dbReference>
<comment type="similarity">
    <text evidence="8">Belongs to the insect chemoreceptor superfamily. Gustatory receptor (GR) family.</text>
</comment>
<dbReference type="GO" id="GO:0007165">
    <property type="term" value="P:signal transduction"/>
    <property type="evidence" value="ECO:0007669"/>
    <property type="project" value="UniProtKB-KW"/>
</dbReference>
<feature type="transmembrane region" description="Helical" evidence="8">
    <location>
        <begin position="362"/>
        <end position="382"/>
    </location>
</feature>
<evidence type="ECO:0000256" key="6">
    <source>
        <dbReference type="ARBA" id="ARBA00023170"/>
    </source>
</evidence>
<comment type="caution">
    <text evidence="9">The sequence shown here is derived from an EMBL/GenBank/DDBJ whole genome shotgun (WGS) entry which is preliminary data.</text>
</comment>
<gene>
    <name evidence="9" type="ORF">Zmor_022006</name>
</gene>
<comment type="function">
    <text evidence="8">Gustatory receptor which mediates acceptance or avoidance behavior, depending on its substrates.</text>
</comment>
<feature type="transmembrane region" description="Helical" evidence="8">
    <location>
        <begin position="129"/>
        <end position="148"/>
    </location>
</feature>
<dbReference type="AlphaFoldDB" id="A0AA38I7E2"/>
<dbReference type="PANTHER" id="PTHR21143:SF133">
    <property type="entry name" value="GUSTATORY AND PHEROMONE RECEPTOR 32A-RELATED"/>
    <property type="match status" value="1"/>
</dbReference>
<proteinExistence type="inferred from homology"/>
<feature type="transmembrane region" description="Helical" evidence="8">
    <location>
        <begin position="34"/>
        <end position="54"/>
    </location>
</feature>
<dbReference type="GO" id="GO:0005886">
    <property type="term" value="C:plasma membrane"/>
    <property type="evidence" value="ECO:0007669"/>
    <property type="project" value="UniProtKB-SubCell"/>
</dbReference>
<evidence type="ECO:0000256" key="4">
    <source>
        <dbReference type="ARBA" id="ARBA00022989"/>
    </source>
</evidence>
<keyword evidence="6 8" id="KW-0675">Receptor</keyword>